<name>A0A6J7WWU9_9CAUD</name>
<proteinExistence type="predicted"/>
<sequence length="702" mass="77892">MTTDNWNRILNPDETYKTAYGQSGNQVVTGGRNAFANYGAENAEKENVQFMFPGPTFTDIENRTHVMRRGFIRSIIFDPKIYDNYAKVGNYTRIAGAPANATGAAVPEAAEMSKGHHRVNFQFNPEYLERAVKQEMGTMNPLLQNPANLTQSVPGTAKFGFSLMFNRELEVQRGAIAGKKFEFNYEEPDFLEIYNSLDPERIGVLADLLLFDSIIGQGISPSTVEAINAFTNNIVNRANEVKTSVQAIDKDGKPIYDEDPNDPDVGIPRMVEVEGTTKFEPLTNNLNFGNSAFLNPLPVRIVFSDYFMVEGLITASTVGFQKFSKDLVPTVCTVNIAVDALYIGFAQRNAYLTKQLSDAAEADATTAQLDSVEVANAKTALTRYFNELTYLVNEPGTSLATMKATTQQTQNPIRQDHFLEIPPASPATSLFKYRFWKSRYPDATRTSVADLVSPQGDVVYPGWYPWTGQAAELQAYVSLPMWLLGCQSLNNISNTTGVPDMFRKKGWMKNDNLNNGYVPIQITFKNPSSFTNDTSYDWETTYNPGGTAPTFNVLNSEITVKYEDAAGIELPDKEVKGTIVISGDGIIKDQRQSTGRNAQGGSRVTQNLLVGTVLLGNEVQFAGGRLTENTIYKYSSDKKVFLKEIVISFSIQLAAKYKTAAGNTFDIVTSEDFIPIELRYEWDTPFVGKSVFRQTVQIKSTN</sequence>
<organism evidence="1">
    <name type="scientific">uncultured Caudovirales phage</name>
    <dbReference type="NCBI Taxonomy" id="2100421"/>
    <lineage>
        <taxon>Viruses</taxon>
        <taxon>Duplodnaviria</taxon>
        <taxon>Heunggongvirae</taxon>
        <taxon>Uroviricota</taxon>
        <taxon>Caudoviricetes</taxon>
        <taxon>Peduoviridae</taxon>
        <taxon>Maltschvirus</taxon>
        <taxon>Maltschvirus maltsch</taxon>
    </lineage>
</organism>
<dbReference type="EMBL" id="LR798301">
    <property type="protein sequence ID" value="CAB5222247.1"/>
    <property type="molecule type" value="Genomic_DNA"/>
</dbReference>
<evidence type="ECO:0000313" key="1">
    <source>
        <dbReference type="EMBL" id="CAB5222247.1"/>
    </source>
</evidence>
<reference evidence="1" key="1">
    <citation type="submission" date="2020-05" db="EMBL/GenBank/DDBJ databases">
        <authorList>
            <person name="Chiriac C."/>
            <person name="Salcher M."/>
            <person name="Ghai R."/>
            <person name="Kavagutti S V."/>
        </authorList>
    </citation>
    <scope>NUCLEOTIDE SEQUENCE</scope>
</reference>
<accession>A0A6J7WWU9</accession>
<protein>
    <submittedName>
        <fullName evidence="1">Uncharacterized protein</fullName>
    </submittedName>
</protein>
<gene>
    <name evidence="1" type="ORF">UFOVP361_47</name>
</gene>